<proteinExistence type="predicted"/>
<feature type="transmembrane region" description="Helical" evidence="6">
    <location>
        <begin position="78"/>
        <end position="102"/>
    </location>
</feature>
<evidence type="ECO:0000256" key="1">
    <source>
        <dbReference type="ARBA" id="ARBA00004651"/>
    </source>
</evidence>
<feature type="transmembrane region" description="Helical" evidence="6">
    <location>
        <begin position="325"/>
        <end position="342"/>
    </location>
</feature>
<feature type="transmembrane region" description="Helical" evidence="6">
    <location>
        <begin position="383"/>
        <end position="405"/>
    </location>
</feature>
<feature type="transmembrane region" description="Helical" evidence="6">
    <location>
        <begin position="140"/>
        <end position="163"/>
    </location>
</feature>
<keyword evidence="5 6" id="KW-0472">Membrane</keyword>
<feature type="transmembrane region" description="Helical" evidence="6">
    <location>
        <begin position="206"/>
        <end position="225"/>
    </location>
</feature>
<keyword evidence="2" id="KW-1003">Cell membrane</keyword>
<dbReference type="Pfam" id="PF01943">
    <property type="entry name" value="Polysacc_synt"/>
    <property type="match status" value="1"/>
</dbReference>
<evidence type="ECO:0000256" key="2">
    <source>
        <dbReference type="ARBA" id="ARBA00022475"/>
    </source>
</evidence>
<dbReference type="Proteomes" id="UP000683557">
    <property type="component" value="Chromosome"/>
</dbReference>
<gene>
    <name evidence="7" type="ORF">KP004_06380</name>
</gene>
<evidence type="ECO:0000256" key="6">
    <source>
        <dbReference type="SAM" id="Phobius"/>
    </source>
</evidence>
<sequence length="411" mass="42834">MRKVRTVLLYGGASALGSLITFVTTTVLTRLTSAEVFGRYAIMLSTALVLSSVASEWVKQSIGRMLPGAGEREASAVVAAAVVFLAVVAGAGAVVAPVSMLFDAGGGTAAVAAFTSGQAVFGVASALLQAGAVASVLSCALVFAAAAKLAGGVIALLLCGAAASGLLGGSAAGLWFTSAAMLVFILRKWSVDWSAREETVRVLRQMVNYGTPFIFWYLLSQVLNVGDRYVLRYFAGDSVVGLYSAGYSIAYGLVAMLTLPVSMATSPRMMAAWNAGDRKGAVKQSLRISLMTFAACSAVVLALVLFADTASGLFLGAKFQGSQSIMWIVAIGAGLWQTSIFWHKIYEYTNRTWVMVAFLLIAAVTNIGFDVLVVPSYGMAGAAWGTVAGYGVYAALNFVAVMASLRSRTWA</sequence>
<evidence type="ECO:0000256" key="3">
    <source>
        <dbReference type="ARBA" id="ARBA00022692"/>
    </source>
</evidence>
<dbReference type="InterPro" id="IPR050833">
    <property type="entry name" value="Poly_Biosynth_Transport"/>
</dbReference>
<evidence type="ECO:0000256" key="4">
    <source>
        <dbReference type="ARBA" id="ARBA00022989"/>
    </source>
</evidence>
<feature type="transmembrane region" description="Helical" evidence="6">
    <location>
        <begin position="286"/>
        <end position="305"/>
    </location>
</feature>
<feature type="transmembrane region" description="Helical" evidence="6">
    <location>
        <begin position="7"/>
        <end position="28"/>
    </location>
</feature>
<name>A0ABX8JH28_9BACT</name>
<evidence type="ECO:0000313" key="7">
    <source>
        <dbReference type="EMBL" id="QWV94800.1"/>
    </source>
</evidence>
<evidence type="ECO:0000313" key="8">
    <source>
        <dbReference type="Proteomes" id="UP000683557"/>
    </source>
</evidence>
<evidence type="ECO:0000256" key="5">
    <source>
        <dbReference type="ARBA" id="ARBA00023136"/>
    </source>
</evidence>
<accession>A0ABX8JH28</accession>
<feature type="transmembrane region" description="Helical" evidence="6">
    <location>
        <begin position="108"/>
        <end position="128"/>
    </location>
</feature>
<dbReference type="EMBL" id="CP076723">
    <property type="protein sequence ID" value="QWV94800.1"/>
    <property type="molecule type" value="Genomic_DNA"/>
</dbReference>
<feature type="transmembrane region" description="Helical" evidence="6">
    <location>
        <begin position="40"/>
        <end position="58"/>
    </location>
</feature>
<feature type="transmembrane region" description="Helical" evidence="6">
    <location>
        <begin position="169"/>
        <end position="186"/>
    </location>
</feature>
<dbReference type="PANTHER" id="PTHR30250">
    <property type="entry name" value="PST FAMILY PREDICTED COLANIC ACID TRANSPORTER"/>
    <property type="match status" value="1"/>
</dbReference>
<dbReference type="InterPro" id="IPR002797">
    <property type="entry name" value="Polysacc_synth"/>
</dbReference>
<dbReference type="RefSeq" id="WP_216801519.1">
    <property type="nucleotide sequence ID" value="NZ_CP076723.1"/>
</dbReference>
<comment type="subcellular location">
    <subcellularLocation>
        <location evidence="1">Cell membrane</location>
        <topology evidence="1">Multi-pass membrane protein</topology>
    </subcellularLocation>
</comment>
<keyword evidence="3 6" id="KW-0812">Transmembrane</keyword>
<feature type="transmembrane region" description="Helical" evidence="6">
    <location>
        <begin position="354"/>
        <end position="377"/>
    </location>
</feature>
<keyword evidence="4 6" id="KW-1133">Transmembrane helix</keyword>
<protein>
    <submittedName>
        <fullName evidence="7">Polysaccharide biosynthesis C-terminal domain-containing protein</fullName>
    </submittedName>
</protein>
<feature type="transmembrane region" description="Helical" evidence="6">
    <location>
        <begin position="245"/>
        <end position="265"/>
    </location>
</feature>
<organism evidence="7 8">
    <name type="scientific">Geomonas oryzisoli</name>
    <dbReference type="NCBI Taxonomy" id="2847992"/>
    <lineage>
        <taxon>Bacteria</taxon>
        <taxon>Pseudomonadati</taxon>
        <taxon>Thermodesulfobacteriota</taxon>
        <taxon>Desulfuromonadia</taxon>
        <taxon>Geobacterales</taxon>
        <taxon>Geobacteraceae</taxon>
        <taxon>Geomonas</taxon>
    </lineage>
</organism>
<keyword evidence="8" id="KW-1185">Reference proteome</keyword>
<dbReference type="PANTHER" id="PTHR30250:SF31">
    <property type="entry name" value="INNER MEMBRANE PROTEIN YGHQ"/>
    <property type="match status" value="1"/>
</dbReference>
<reference evidence="7 8" key="1">
    <citation type="submission" date="2021-06" db="EMBL/GenBank/DDBJ databases">
        <title>Gemonas diversity in paddy soil.</title>
        <authorList>
            <person name="Liu G."/>
        </authorList>
    </citation>
    <scope>NUCLEOTIDE SEQUENCE [LARGE SCALE GENOMIC DNA]</scope>
    <source>
        <strain evidence="7 8">RG10</strain>
    </source>
</reference>